<keyword evidence="2" id="KW-1185">Reference proteome</keyword>
<accession>A0ABW3GPE9</accession>
<comment type="caution">
    <text evidence="1">The sequence shown here is derived from an EMBL/GenBank/DDBJ whole genome shotgun (WGS) entry which is preliminary data.</text>
</comment>
<evidence type="ECO:0000313" key="1">
    <source>
        <dbReference type="EMBL" id="MFD0930494.1"/>
    </source>
</evidence>
<protein>
    <submittedName>
        <fullName evidence="1">Uncharacterized protein</fullName>
    </submittedName>
</protein>
<reference evidence="2" key="1">
    <citation type="journal article" date="2019" name="Int. J. Syst. Evol. Microbiol.">
        <title>The Global Catalogue of Microorganisms (GCM) 10K type strain sequencing project: providing services to taxonomists for standard genome sequencing and annotation.</title>
        <authorList>
            <consortium name="The Broad Institute Genomics Platform"/>
            <consortium name="The Broad Institute Genome Sequencing Center for Infectious Disease"/>
            <person name="Wu L."/>
            <person name="Ma J."/>
        </authorList>
    </citation>
    <scope>NUCLEOTIDE SEQUENCE [LARGE SCALE GENOMIC DNA]</scope>
    <source>
        <strain evidence="2">CCUG 59685</strain>
    </source>
</reference>
<organism evidence="1 2">
    <name type="scientific">Methylophilus glucosoxydans</name>
    <dbReference type="NCBI Taxonomy" id="752553"/>
    <lineage>
        <taxon>Bacteria</taxon>
        <taxon>Pseudomonadati</taxon>
        <taxon>Pseudomonadota</taxon>
        <taxon>Betaproteobacteria</taxon>
        <taxon>Nitrosomonadales</taxon>
        <taxon>Methylophilaceae</taxon>
        <taxon>Methylophilus</taxon>
    </lineage>
</organism>
<name>A0ABW3GPE9_9PROT</name>
<dbReference type="RefSeq" id="WP_379077058.1">
    <property type="nucleotide sequence ID" value="NZ_JBHTJW010000003.1"/>
</dbReference>
<dbReference type="EMBL" id="JBHTJW010000003">
    <property type="protein sequence ID" value="MFD0930494.1"/>
    <property type="molecule type" value="Genomic_DNA"/>
</dbReference>
<dbReference type="Proteomes" id="UP001597106">
    <property type="component" value="Unassembled WGS sequence"/>
</dbReference>
<evidence type="ECO:0000313" key="2">
    <source>
        <dbReference type="Proteomes" id="UP001597106"/>
    </source>
</evidence>
<proteinExistence type="predicted"/>
<gene>
    <name evidence="1" type="ORF">ACFQ1T_11980</name>
</gene>
<sequence length="150" mass="16186">MVSKHLGLSRQSGWLCISSVVSLLAQWATMMLPAVACVLAAASLPARAEEGVASNEATWVILEETDDSLCLAHGGKLITLALTDSGQRAAPAGLEVWVDRWFMQVQTADHTRHQLTAEHPSQELGCSQSIAGPQHWTLSTIKRLPEQAHP</sequence>